<proteinExistence type="predicted"/>
<dbReference type="InterPro" id="IPR024419">
    <property type="entry name" value="YvrJ"/>
</dbReference>
<evidence type="ECO:0000313" key="2">
    <source>
        <dbReference type="EMBL" id="EFD04410.1"/>
    </source>
</evidence>
<sequence length="51" mass="5763">MQDQVIQLVQNVGFPIAMSVYLLVRMENKIDQLADSIKSLTRAIETSLARN</sequence>
<dbReference type="Pfam" id="PF12841">
    <property type="entry name" value="YvrJ"/>
    <property type="match status" value="1"/>
</dbReference>
<evidence type="ECO:0000313" key="3">
    <source>
        <dbReference type="Proteomes" id="UP000004206"/>
    </source>
</evidence>
<evidence type="ECO:0000256" key="1">
    <source>
        <dbReference type="SAM" id="Phobius"/>
    </source>
</evidence>
<name>D3MU96_9FIRM</name>
<dbReference type="Proteomes" id="UP000004206">
    <property type="component" value="Unassembled WGS sequence"/>
</dbReference>
<keyword evidence="1" id="KW-1133">Transmembrane helix</keyword>
<keyword evidence="3" id="KW-1185">Reference proteome</keyword>
<protein>
    <recommendedName>
        <fullName evidence="4">YvrJ family protein</fullName>
    </recommendedName>
</protein>
<accession>D3MU96</accession>
<organism evidence="2 3">
    <name type="scientific">Peptostreptococcus anaerobius 653-L</name>
    <dbReference type="NCBI Taxonomy" id="596329"/>
    <lineage>
        <taxon>Bacteria</taxon>
        <taxon>Bacillati</taxon>
        <taxon>Bacillota</taxon>
        <taxon>Clostridia</taxon>
        <taxon>Peptostreptococcales</taxon>
        <taxon>Peptostreptococcaceae</taxon>
        <taxon>Peptostreptococcus</taxon>
    </lineage>
</organism>
<reference evidence="2 3" key="1">
    <citation type="submission" date="2010-01" db="EMBL/GenBank/DDBJ databases">
        <authorList>
            <person name="Dodson R."/>
            <person name="Madupu R."/>
            <person name="Durkin A.S."/>
            <person name="Torralba M."/>
            <person name="Methe B."/>
            <person name="Sutton G.G."/>
            <person name="Strausberg R.L."/>
            <person name="Nelson K.E."/>
        </authorList>
    </citation>
    <scope>NUCLEOTIDE SEQUENCE [LARGE SCALE GENOMIC DNA]</scope>
    <source>
        <strain evidence="2 3">653-L</strain>
    </source>
</reference>
<dbReference type="GeneID" id="79843659"/>
<dbReference type="EMBL" id="ADJN01000065">
    <property type="protein sequence ID" value="EFD04410.1"/>
    <property type="molecule type" value="Genomic_DNA"/>
</dbReference>
<comment type="caution">
    <text evidence="2">The sequence shown here is derived from an EMBL/GenBank/DDBJ whole genome shotgun (WGS) entry which is preliminary data.</text>
</comment>
<dbReference type="AlphaFoldDB" id="D3MU96"/>
<dbReference type="RefSeq" id="WP_002844546.1">
    <property type="nucleotide sequence ID" value="NZ_ADJN01000065.1"/>
</dbReference>
<dbReference type="OrthoDB" id="2662123at2"/>
<keyword evidence="1" id="KW-0472">Membrane</keyword>
<keyword evidence="1" id="KW-0812">Transmembrane</keyword>
<gene>
    <name evidence="2" type="ORF">HMPREF0631_1402</name>
</gene>
<evidence type="ECO:0008006" key="4">
    <source>
        <dbReference type="Google" id="ProtNLM"/>
    </source>
</evidence>
<feature type="transmembrane region" description="Helical" evidence="1">
    <location>
        <begin position="6"/>
        <end position="24"/>
    </location>
</feature>